<feature type="domain" description="HTH LytTR-type" evidence="7">
    <location>
        <begin position="144"/>
        <end position="246"/>
    </location>
</feature>
<dbReference type="Gene3D" id="2.40.50.1020">
    <property type="entry name" value="LytTr DNA-binding domain"/>
    <property type="match status" value="1"/>
</dbReference>
<keyword evidence="5" id="KW-0597">Phosphoprotein</keyword>
<reference evidence="8" key="2">
    <citation type="journal article" date="2023" name="Front Nutr">
        <title>Lactiplantibacillus pentosus P2020 protects the hyperuricemia and renal inflammation in mice.</title>
        <authorList>
            <person name="Wang Z."/>
            <person name="Song L."/>
            <person name="Li X."/>
            <person name="Xiao Y."/>
            <person name="Huang Y."/>
            <person name="Zhang Y."/>
            <person name="Li J."/>
            <person name="Li M."/>
            <person name="Ren Z."/>
        </authorList>
    </citation>
    <scope>NUCLEOTIDE SEQUENCE</scope>
    <source>
        <strain evidence="8">P2000</strain>
    </source>
</reference>
<dbReference type="Gene3D" id="3.40.50.2300">
    <property type="match status" value="1"/>
</dbReference>
<dbReference type="GO" id="GO:0000156">
    <property type="term" value="F:phosphorelay response regulator activity"/>
    <property type="evidence" value="ECO:0007669"/>
    <property type="project" value="InterPro"/>
</dbReference>
<dbReference type="InterPro" id="IPR011006">
    <property type="entry name" value="CheY-like_superfamily"/>
</dbReference>
<comment type="caution">
    <text evidence="8">The sequence shown here is derived from an EMBL/GenBank/DDBJ whole genome shotgun (WGS) entry which is preliminary data.</text>
</comment>
<evidence type="ECO:0000256" key="5">
    <source>
        <dbReference type="PROSITE-ProRule" id="PRU00169"/>
    </source>
</evidence>
<protein>
    <submittedName>
        <fullName evidence="8">Response regulator transcription factor</fullName>
    </submittedName>
</protein>
<organism evidence="8 9">
    <name type="scientific">Lactiplantibacillus pentosus</name>
    <name type="common">Lactobacillus pentosus</name>
    <dbReference type="NCBI Taxonomy" id="1589"/>
    <lineage>
        <taxon>Bacteria</taxon>
        <taxon>Bacillati</taxon>
        <taxon>Bacillota</taxon>
        <taxon>Bacilli</taxon>
        <taxon>Lactobacillales</taxon>
        <taxon>Lactobacillaceae</taxon>
        <taxon>Lactiplantibacillus</taxon>
    </lineage>
</organism>
<feature type="domain" description="Response regulatory" evidence="6">
    <location>
        <begin position="3"/>
        <end position="126"/>
    </location>
</feature>
<keyword evidence="3" id="KW-0010">Activator</keyword>
<dbReference type="Proteomes" id="UP001151834">
    <property type="component" value="Unassembled WGS sequence"/>
</dbReference>
<keyword evidence="2" id="KW-0902">Two-component regulatory system</keyword>
<gene>
    <name evidence="8" type="ORF">OOJ94_11495</name>
</gene>
<dbReference type="PROSITE" id="PS50930">
    <property type="entry name" value="HTH_LYTTR"/>
    <property type="match status" value="1"/>
</dbReference>
<reference evidence="8" key="1">
    <citation type="submission" date="2022-11" db="EMBL/GenBank/DDBJ databases">
        <authorList>
            <person name="Wang Z."/>
        </authorList>
    </citation>
    <scope>NUCLEOTIDE SEQUENCE</scope>
    <source>
        <strain evidence="8">P2000</strain>
    </source>
</reference>
<dbReference type="InterPro" id="IPR046947">
    <property type="entry name" value="LytR-like"/>
</dbReference>
<sequence length="248" mass="28384">MLPVYILEDNEAQRSEYTSIINNTIMIEEYDMQLAVATDDPQVLLDSIASSEEGLFFLDMEIGSQPQAGLNLADDVRHRLPFAQIVFITTHEELSFLTLERRIAPLDYILKEQGPDTVKTKIEADIRATIDILKSEAEEHKNILGYKIGTRFFSVPIKDVIMLSTSKERPGIVRLTAINKVADFPGNLNSFEGKYSDFFRCDKSTLVNLDHFRSFDYQRKELTMIDGIKCSVSHRKSRELNKILKEDE</sequence>
<evidence type="ECO:0000256" key="2">
    <source>
        <dbReference type="ARBA" id="ARBA00023012"/>
    </source>
</evidence>
<dbReference type="PANTHER" id="PTHR37299">
    <property type="entry name" value="TRANSCRIPTIONAL REGULATOR-RELATED"/>
    <property type="match status" value="1"/>
</dbReference>
<keyword evidence="1" id="KW-0963">Cytoplasm</keyword>
<evidence type="ECO:0000259" key="7">
    <source>
        <dbReference type="PROSITE" id="PS50930"/>
    </source>
</evidence>
<dbReference type="Pfam" id="PF04397">
    <property type="entry name" value="LytTR"/>
    <property type="match status" value="1"/>
</dbReference>
<evidence type="ECO:0000313" key="8">
    <source>
        <dbReference type="EMBL" id="MDF2313448.1"/>
    </source>
</evidence>
<dbReference type="InterPro" id="IPR001789">
    <property type="entry name" value="Sig_transdc_resp-reg_receiver"/>
</dbReference>
<dbReference type="RefSeq" id="WP_050337766.1">
    <property type="nucleotide sequence ID" value="NZ_CP043671.1"/>
</dbReference>
<dbReference type="SUPFAM" id="SSF52172">
    <property type="entry name" value="CheY-like"/>
    <property type="match status" value="1"/>
</dbReference>
<dbReference type="SMART" id="SM00850">
    <property type="entry name" value="LytTR"/>
    <property type="match status" value="1"/>
</dbReference>
<dbReference type="SMART" id="SM00448">
    <property type="entry name" value="REC"/>
    <property type="match status" value="1"/>
</dbReference>
<comment type="function">
    <text evidence="4">Required for high-level post-exponential phase expression of a series of secreted proteins.</text>
</comment>
<dbReference type="GO" id="GO:0003677">
    <property type="term" value="F:DNA binding"/>
    <property type="evidence" value="ECO:0007669"/>
    <property type="project" value="InterPro"/>
</dbReference>
<evidence type="ECO:0000259" key="6">
    <source>
        <dbReference type="PROSITE" id="PS50110"/>
    </source>
</evidence>
<dbReference type="PROSITE" id="PS50110">
    <property type="entry name" value="RESPONSE_REGULATORY"/>
    <property type="match status" value="1"/>
</dbReference>
<dbReference type="EMBL" id="JAPEQV010000013">
    <property type="protein sequence ID" value="MDF2313448.1"/>
    <property type="molecule type" value="Genomic_DNA"/>
</dbReference>
<name>A0AAX6LG19_LACPE</name>
<evidence type="ECO:0000256" key="4">
    <source>
        <dbReference type="ARBA" id="ARBA00037164"/>
    </source>
</evidence>
<accession>A0AAX6LG19</accession>
<proteinExistence type="predicted"/>
<evidence type="ECO:0000313" key="9">
    <source>
        <dbReference type="Proteomes" id="UP001151834"/>
    </source>
</evidence>
<evidence type="ECO:0000256" key="1">
    <source>
        <dbReference type="ARBA" id="ARBA00022490"/>
    </source>
</evidence>
<dbReference type="CDD" id="cd17533">
    <property type="entry name" value="REC_LytTR_AgrA-like"/>
    <property type="match status" value="1"/>
</dbReference>
<feature type="modified residue" description="4-aspartylphosphate" evidence="5">
    <location>
        <position position="59"/>
    </location>
</feature>
<dbReference type="AlphaFoldDB" id="A0AAX6LG19"/>
<evidence type="ECO:0000256" key="3">
    <source>
        <dbReference type="ARBA" id="ARBA00023159"/>
    </source>
</evidence>
<dbReference type="PANTHER" id="PTHR37299:SF3">
    <property type="entry name" value="STAGE 0 SPORULATION PROTEIN A HOMOLOG"/>
    <property type="match status" value="1"/>
</dbReference>
<dbReference type="InterPro" id="IPR007492">
    <property type="entry name" value="LytTR_DNA-bd_dom"/>
</dbReference>